<evidence type="ECO:0000256" key="4">
    <source>
        <dbReference type="SAM" id="Phobius"/>
    </source>
</evidence>
<feature type="domain" description="SpoOB alpha-helical" evidence="5">
    <location>
        <begin position="67"/>
        <end position="116"/>
    </location>
</feature>
<feature type="transmembrane region" description="Helical" evidence="4">
    <location>
        <begin position="30"/>
        <end position="47"/>
    </location>
</feature>
<evidence type="ECO:0000313" key="6">
    <source>
        <dbReference type="EMBL" id="MBJ6362937.1"/>
    </source>
</evidence>
<evidence type="ECO:0000313" key="7">
    <source>
        <dbReference type="Proteomes" id="UP000640274"/>
    </source>
</evidence>
<keyword evidence="4" id="KW-0472">Membrane</keyword>
<dbReference type="GO" id="GO:0000155">
    <property type="term" value="F:phosphorelay sensor kinase activity"/>
    <property type="evidence" value="ECO:0007669"/>
    <property type="project" value="InterPro"/>
</dbReference>
<comment type="caution">
    <text evidence="6">The sequence shown here is derived from an EMBL/GenBank/DDBJ whole genome shotgun (WGS) entry which is preliminary data.</text>
</comment>
<sequence>MICIQSLKIAAAVSVIIPAVTLWLWEGHFWTLLLFVVWVAAAAYWIVKLDRNEQAKKLESITRHLQETSIQTLNHHRHDWMNDLQVLYGYIRMNKPDKVTHFVDRIRERMSGESANSKLGDPALVFYIQSLRTIASAFHARVSVEGEVNVAHLSAGGQQLSRVLIGLIELYREEAEAIKTDLVELQVMIRKHGEALEVEFTYDGEADMTRQTMEKINNLIAESPLRRTDSDMTMKNVKCMVEFSKG</sequence>
<accession>A0A934MW99</accession>
<keyword evidence="3" id="KW-0418">Kinase</keyword>
<keyword evidence="1" id="KW-0597">Phosphoprotein</keyword>
<name>A0A934MW99_9BACL</name>
<evidence type="ECO:0000259" key="5">
    <source>
        <dbReference type="Pfam" id="PF14689"/>
    </source>
</evidence>
<dbReference type="Proteomes" id="UP000640274">
    <property type="component" value="Unassembled WGS sequence"/>
</dbReference>
<dbReference type="RefSeq" id="WP_199020534.1">
    <property type="nucleotide sequence ID" value="NZ_JAELUP010000103.1"/>
</dbReference>
<protein>
    <submittedName>
        <fullName evidence="6">Spo0B domain-containing protein</fullName>
    </submittedName>
</protein>
<gene>
    <name evidence="6" type="ORF">JFN88_17185</name>
</gene>
<feature type="transmembrane region" description="Helical" evidence="4">
    <location>
        <begin position="7"/>
        <end position="24"/>
    </location>
</feature>
<keyword evidence="4" id="KW-1133">Transmembrane helix</keyword>
<reference evidence="6" key="1">
    <citation type="submission" date="2020-12" db="EMBL/GenBank/DDBJ databases">
        <authorList>
            <person name="Huq M.A."/>
        </authorList>
    </citation>
    <scope>NUCLEOTIDE SEQUENCE</scope>
    <source>
        <strain evidence="6">MAHUQ-46</strain>
    </source>
</reference>
<evidence type="ECO:0000256" key="3">
    <source>
        <dbReference type="ARBA" id="ARBA00022777"/>
    </source>
</evidence>
<dbReference type="Pfam" id="PF14689">
    <property type="entry name" value="SPOB_a"/>
    <property type="match status" value="1"/>
</dbReference>
<dbReference type="InterPro" id="IPR016120">
    <property type="entry name" value="Sig_transdc_His_kin_SpoOB"/>
</dbReference>
<keyword evidence="2" id="KW-0808">Transferase</keyword>
<organism evidence="6 7">
    <name type="scientific">Paenibacillus roseus</name>
    <dbReference type="NCBI Taxonomy" id="2798579"/>
    <lineage>
        <taxon>Bacteria</taxon>
        <taxon>Bacillati</taxon>
        <taxon>Bacillota</taxon>
        <taxon>Bacilli</taxon>
        <taxon>Bacillales</taxon>
        <taxon>Paenibacillaceae</taxon>
        <taxon>Paenibacillus</taxon>
    </lineage>
</organism>
<evidence type="ECO:0000256" key="1">
    <source>
        <dbReference type="ARBA" id="ARBA00022553"/>
    </source>
</evidence>
<dbReference type="InterPro" id="IPR039506">
    <property type="entry name" value="SPOB_a"/>
</dbReference>
<dbReference type="EMBL" id="JAELUP010000103">
    <property type="protein sequence ID" value="MBJ6362937.1"/>
    <property type="molecule type" value="Genomic_DNA"/>
</dbReference>
<keyword evidence="7" id="KW-1185">Reference proteome</keyword>
<proteinExistence type="predicted"/>
<evidence type="ECO:0000256" key="2">
    <source>
        <dbReference type="ARBA" id="ARBA00022679"/>
    </source>
</evidence>
<dbReference type="SUPFAM" id="SSF55890">
    <property type="entry name" value="Sporulation response regulatory protein Spo0B"/>
    <property type="match status" value="1"/>
</dbReference>
<keyword evidence="4" id="KW-0812">Transmembrane</keyword>
<dbReference type="Gene3D" id="1.10.287.130">
    <property type="match status" value="1"/>
</dbReference>
<dbReference type="AlphaFoldDB" id="A0A934MW99"/>